<protein>
    <submittedName>
        <fullName evidence="2">Uncharacterized protein</fullName>
    </submittedName>
</protein>
<proteinExistence type="predicted"/>
<sequence>FDLELPDDGITYFSLSLATNVVVTILTAGRIWWISRKAGPYWKTDLQKRVASSIFILVESGVMYSAATSTYLALAVIGSPVQNPIFQMLTQLVGIVPTLIIARVGLGASAQSVESTVKSS</sequence>
<feature type="transmembrane region" description="Helical" evidence="1">
    <location>
        <begin position="54"/>
        <end position="79"/>
    </location>
</feature>
<dbReference type="EMBL" id="JARKIE010000020">
    <property type="protein sequence ID" value="KAJ7700510.1"/>
    <property type="molecule type" value="Genomic_DNA"/>
</dbReference>
<organism evidence="2 3">
    <name type="scientific">Mycena rosella</name>
    <name type="common">Pink bonnet</name>
    <name type="synonym">Agaricus rosellus</name>
    <dbReference type="NCBI Taxonomy" id="1033263"/>
    <lineage>
        <taxon>Eukaryota</taxon>
        <taxon>Fungi</taxon>
        <taxon>Dikarya</taxon>
        <taxon>Basidiomycota</taxon>
        <taxon>Agaricomycotina</taxon>
        <taxon>Agaricomycetes</taxon>
        <taxon>Agaricomycetidae</taxon>
        <taxon>Agaricales</taxon>
        <taxon>Marasmiineae</taxon>
        <taxon>Mycenaceae</taxon>
        <taxon>Mycena</taxon>
    </lineage>
</organism>
<dbReference type="Proteomes" id="UP001221757">
    <property type="component" value="Unassembled WGS sequence"/>
</dbReference>
<comment type="caution">
    <text evidence="2">The sequence shown here is derived from an EMBL/GenBank/DDBJ whole genome shotgun (WGS) entry which is preliminary data.</text>
</comment>
<accession>A0AAD7DV79</accession>
<name>A0AAD7DV79_MYCRO</name>
<gene>
    <name evidence="2" type="ORF">B0H17DRAFT_834120</name>
</gene>
<keyword evidence="1" id="KW-0812">Transmembrane</keyword>
<keyword evidence="1" id="KW-1133">Transmembrane helix</keyword>
<feature type="non-terminal residue" evidence="2">
    <location>
        <position position="120"/>
    </location>
</feature>
<feature type="non-terminal residue" evidence="2">
    <location>
        <position position="1"/>
    </location>
</feature>
<evidence type="ECO:0000313" key="2">
    <source>
        <dbReference type="EMBL" id="KAJ7700510.1"/>
    </source>
</evidence>
<dbReference type="AlphaFoldDB" id="A0AAD7DV79"/>
<feature type="transmembrane region" description="Helical" evidence="1">
    <location>
        <begin position="85"/>
        <end position="106"/>
    </location>
</feature>
<keyword evidence="3" id="KW-1185">Reference proteome</keyword>
<reference evidence="2" key="1">
    <citation type="submission" date="2023-03" db="EMBL/GenBank/DDBJ databases">
        <title>Massive genome expansion in bonnet fungi (Mycena s.s.) driven by repeated elements and novel gene families across ecological guilds.</title>
        <authorList>
            <consortium name="Lawrence Berkeley National Laboratory"/>
            <person name="Harder C.B."/>
            <person name="Miyauchi S."/>
            <person name="Viragh M."/>
            <person name="Kuo A."/>
            <person name="Thoen E."/>
            <person name="Andreopoulos B."/>
            <person name="Lu D."/>
            <person name="Skrede I."/>
            <person name="Drula E."/>
            <person name="Henrissat B."/>
            <person name="Morin E."/>
            <person name="Kohler A."/>
            <person name="Barry K."/>
            <person name="LaButti K."/>
            <person name="Morin E."/>
            <person name="Salamov A."/>
            <person name="Lipzen A."/>
            <person name="Mereny Z."/>
            <person name="Hegedus B."/>
            <person name="Baldrian P."/>
            <person name="Stursova M."/>
            <person name="Weitz H."/>
            <person name="Taylor A."/>
            <person name="Grigoriev I.V."/>
            <person name="Nagy L.G."/>
            <person name="Martin F."/>
            <person name="Kauserud H."/>
        </authorList>
    </citation>
    <scope>NUCLEOTIDE SEQUENCE</scope>
    <source>
        <strain evidence="2">CBHHK067</strain>
    </source>
</reference>
<evidence type="ECO:0000256" key="1">
    <source>
        <dbReference type="SAM" id="Phobius"/>
    </source>
</evidence>
<feature type="transmembrane region" description="Helical" evidence="1">
    <location>
        <begin position="12"/>
        <end position="33"/>
    </location>
</feature>
<keyword evidence="1" id="KW-0472">Membrane</keyword>
<evidence type="ECO:0000313" key="3">
    <source>
        <dbReference type="Proteomes" id="UP001221757"/>
    </source>
</evidence>